<name>A0A1R3JMQ9_9ROSI</name>
<comment type="caution">
    <text evidence="1">The sequence shown here is derived from an EMBL/GenBank/DDBJ whole genome shotgun (WGS) entry which is preliminary data.</text>
</comment>
<reference evidence="2" key="1">
    <citation type="submission" date="2013-09" db="EMBL/GenBank/DDBJ databases">
        <title>Corchorus olitorius genome sequencing.</title>
        <authorList>
            <person name="Alam M."/>
            <person name="Haque M.S."/>
            <person name="Islam M.S."/>
            <person name="Emdad E.M."/>
            <person name="Islam M.M."/>
            <person name="Ahmed B."/>
            <person name="Halim A."/>
            <person name="Hossen Q.M.M."/>
            <person name="Hossain M.Z."/>
            <person name="Ahmed R."/>
            <person name="Khan M.M."/>
            <person name="Islam R."/>
            <person name="Rashid M.M."/>
            <person name="Khan S.A."/>
            <person name="Rahman M.S."/>
            <person name="Alam M."/>
            <person name="Yahiya A.S."/>
            <person name="Khan M.S."/>
            <person name="Azam M.S."/>
            <person name="Haque T."/>
            <person name="Lashkar M.Z.H."/>
            <person name="Akhand A.I."/>
            <person name="Morshed G."/>
            <person name="Roy S."/>
            <person name="Uddin K.S."/>
            <person name="Rabeya T."/>
            <person name="Hossain A.S."/>
            <person name="Chowdhury A."/>
            <person name="Snigdha A.R."/>
            <person name="Mortoza M.S."/>
            <person name="Matin S.A."/>
            <person name="Hoque S.M.E."/>
            <person name="Islam M.K."/>
            <person name="Roy D.K."/>
            <person name="Haider R."/>
            <person name="Moosa M.M."/>
            <person name="Elias S.M."/>
            <person name="Hasan A.M."/>
            <person name="Jahan S."/>
            <person name="Shafiuddin M."/>
            <person name="Mahmood N."/>
            <person name="Shommy N.S."/>
        </authorList>
    </citation>
    <scope>NUCLEOTIDE SEQUENCE [LARGE SCALE GENOMIC DNA]</scope>
    <source>
        <strain evidence="2">cv. O-4</strain>
    </source>
</reference>
<keyword evidence="2" id="KW-1185">Reference proteome</keyword>
<organism evidence="1 2">
    <name type="scientific">Corchorus olitorius</name>
    <dbReference type="NCBI Taxonomy" id="93759"/>
    <lineage>
        <taxon>Eukaryota</taxon>
        <taxon>Viridiplantae</taxon>
        <taxon>Streptophyta</taxon>
        <taxon>Embryophyta</taxon>
        <taxon>Tracheophyta</taxon>
        <taxon>Spermatophyta</taxon>
        <taxon>Magnoliopsida</taxon>
        <taxon>eudicotyledons</taxon>
        <taxon>Gunneridae</taxon>
        <taxon>Pentapetalae</taxon>
        <taxon>rosids</taxon>
        <taxon>malvids</taxon>
        <taxon>Malvales</taxon>
        <taxon>Malvaceae</taxon>
        <taxon>Grewioideae</taxon>
        <taxon>Apeibeae</taxon>
        <taxon>Corchorus</taxon>
    </lineage>
</organism>
<accession>A0A1R3JMQ9</accession>
<sequence>MVFRMKWMLQFSGYFRNTGLMEEKLAAEVRSAAFETTVAHA</sequence>
<evidence type="ECO:0000313" key="2">
    <source>
        <dbReference type="Proteomes" id="UP000187203"/>
    </source>
</evidence>
<gene>
    <name evidence="1" type="ORF">COLO4_15507</name>
</gene>
<dbReference type="Proteomes" id="UP000187203">
    <property type="component" value="Unassembled WGS sequence"/>
</dbReference>
<protein>
    <submittedName>
        <fullName evidence="1">Uncharacterized protein</fullName>
    </submittedName>
</protein>
<dbReference type="AlphaFoldDB" id="A0A1R3JMQ9"/>
<proteinExistence type="predicted"/>
<evidence type="ECO:0000313" key="1">
    <source>
        <dbReference type="EMBL" id="OMO96111.1"/>
    </source>
</evidence>
<dbReference type="EMBL" id="AWUE01015692">
    <property type="protein sequence ID" value="OMO96111.1"/>
    <property type="molecule type" value="Genomic_DNA"/>
</dbReference>